<dbReference type="SUPFAM" id="SSF52540">
    <property type="entry name" value="P-loop containing nucleoside triphosphate hydrolases"/>
    <property type="match status" value="1"/>
</dbReference>
<protein>
    <submittedName>
        <fullName evidence="1">Kinase</fullName>
    </submittedName>
</protein>
<comment type="caution">
    <text evidence="1">The sequence shown here is derived from an EMBL/GenBank/DDBJ whole genome shotgun (WGS) entry which is preliminary data.</text>
</comment>
<dbReference type="EMBL" id="SJKD01000001">
    <property type="protein sequence ID" value="TCC53529.1"/>
    <property type="molecule type" value="Genomic_DNA"/>
</dbReference>
<evidence type="ECO:0000313" key="1">
    <source>
        <dbReference type="EMBL" id="TCC53529.1"/>
    </source>
</evidence>
<name>A0A4R0K206_9ACTN</name>
<keyword evidence="1" id="KW-0418">Kinase</keyword>
<dbReference type="AlphaFoldDB" id="A0A4R0K206"/>
<reference evidence="1 2" key="1">
    <citation type="submission" date="2019-02" db="EMBL/GenBank/DDBJ databases">
        <title>Kribbella capetownensis sp. nov. and Kribbella speibonae sp. nov., isolated from soil.</title>
        <authorList>
            <person name="Curtis S.M."/>
            <person name="Norton I."/>
            <person name="Everest G.J."/>
            <person name="Meyers P.R."/>
        </authorList>
    </citation>
    <scope>NUCLEOTIDE SEQUENCE [LARGE SCALE GENOMIC DNA]</scope>
    <source>
        <strain evidence="1 2">YM53</strain>
    </source>
</reference>
<gene>
    <name evidence="1" type="ORF">E0H75_07540</name>
</gene>
<organism evidence="1 2">
    <name type="scientific">Kribbella capetownensis</name>
    <dbReference type="NCBI Taxonomy" id="1572659"/>
    <lineage>
        <taxon>Bacteria</taxon>
        <taxon>Bacillati</taxon>
        <taxon>Actinomycetota</taxon>
        <taxon>Actinomycetes</taxon>
        <taxon>Propionibacteriales</taxon>
        <taxon>Kribbellaceae</taxon>
        <taxon>Kribbella</taxon>
    </lineage>
</organism>
<dbReference type="OrthoDB" id="9781848at2"/>
<dbReference type="Pfam" id="PF13671">
    <property type="entry name" value="AAA_33"/>
    <property type="match status" value="1"/>
</dbReference>
<dbReference type="Gene3D" id="3.40.50.300">
    <property type="entry name" value="P-loop containing nucleotide triphosphate hydrolases"/>
    <property type="match status" value="1"/>
</dbReference>
<keyword evidence="2" id="KW-1185">Reference proteome</keyword>
<keyword evidence="1" id="KW-0808">Transferase</keyword>
<sequence>MDPRLIVIRGNSGSGKSSVVGGVRAAYGPGVAWIEQDYVRRTIFQEPGRPDDASIPMIGQIARHALGRGFHAVVEGIMPTLGYAEMFAELARDYAGSAYFYYLDIPFEETVRRHATREKASAFTAEAMAEWYRPQDLLEWPRETVIDQTSSLDATVQRILRETGLDPAAQLQVGDDDRLTGG</sequence>
<dbReference type="GO" id="GO:0016301">
    <property type="term" value="F:kinase activity"/>
    <property type="evidence" value="ECO:0007669"/>
    <property type="project" value="UniProtKB-KW"/>
</dbReference>
<dbReference type="Proteomes" id="UP000293342">
    <property type="component" value="Unassembled WGS sequence"/>
</dbReference>
<proteinExistence type="predicted"/>
<dbReference type="InterPro" id="IPR027417">
    <property type="entry name" value="P-loop_NTPase"/>
</dbReference>
<evidence type="ECO:0000313" key="2">
    <source>
        <dbReference type="Proteomes" id="UP000293342"/>
    </source>
</evidence>
<accession>A0A4R0K206</accession>
<dbReference type="RefSeq" id="WP_131512449.1">
    <property type="nucleotide sequence ID" value="NZ_SJKD01000001.1"/>
</dbReference>